<dbReference type="AlphaFoldDB" id="A0AB34ABP0"/>
<reference evidence="1 2" key="1">
    <citation type="submission" date="2019-07" db="EMBL/GenBank/DDBJ databases">
        <title>Whole genome shotgun sequence of Lactobacillus crustorum NBRC 107159.</title>
        <authorList>
            <person name="Hosoyama A."/>
            <person name="Uohara A."/>
            <person name="Ohji S."/>
            <person name="Ichikawa N."/>
        </authorList>
    </citation>
    <scope>NUCLEOTIDE SEQUENCE [LARGE SCALE GENOMIC DNA]</scope>
    <source>
        <strain evidence="1 2">NBRC 107159</strain>
    </source>
</reference>
<evidence type="ECO:0000313" key="2">
    <source>
        <dbReference type="Proteomes" id="UP000321618"/>
    </source>
</evidence>
<dbReference type="EMBL" id="BJZM01000028">
    <property type="protein sequence ID" value="GEO76926.1"/>
    <property type="molecule type" value="Genomic_DNA"/>
</dbReference>
<organism evidence="1 2">
    <name type="scientific">Companilactobacillus crustorum</name>
    <dbReference type="NCBI Taxonomy" id="392416"/>
    <lineage>
        <taxon>Bacteria</taxon>
        <taxon>Bacillati</taxon>
        <taxon>Bacillota</taxon>
        <taxon>Bacilli</taxon>
        <taxon>Lactobacillales</taxon>
        <taxon>Lactobacillaceae</taxon>
        <taxon>Companilactobacillus</taxon>
    </lineage>
</organism>
<sequence>MTMRMVVGGLFYLEEVKLDLEKGSFKIRLGYLSLAIVLDAFANAINDQ</sequence>
<comment type="caution">
    <text evidence="1">The sequence shown here is derived from an EMBL/GenBank/DDBJ whole genome shotgun (WGS) entry which is preliminary data.</text>
</comment>
<proteinExistence type="predicted"/>
<accession>A0AB34ABP0</accession>
<gene>
    <name evidence="1" type="ORF">LCR01_13690</name>
</gene>
<name>A0AB34ABP0_9LACO</name>
<evidence type="ECO:0000313" key="1">
    <source>
        <dbReference type="EMBL" id="GEO76926.1"/>
    </source>
</evidence>
<dbReference type="Proteomes" id="UP000321618">
    <property type="component" value="Unassembled WGS sequence"/>
</dbReference>
<protein>
    <submittedName>
        <fullName evidence="1">Uncharacterized protein</fullName>
    </submittedName>
</protein>